<evidence type="ECO:0000256" key="10">
    <source>
        <dbReference type="ARBA" id="ARBA00023136"/>
    </source>
</evidence>
<name>A0A0F9SUH8_9ZZZZ</name>
<keyword evidence="10 13" id="KW-0472">Membrane</keyword>
<keyword evidence="4" id="KW-0444">Lipid biosynthesis</keyword>
<feature type="transmembrane region" description="Helical" evidence="13">
    <location>
        <begin position="30"/>
        <end position="49"/>
    </location>
</feature>
<dbReference type="PROSITE" id="PS01315">
    <property type="entry name" value="CDS"/>
    <property type="match status" value="1"/>
</dbReference>
<comment type="subcellular location">
    <subcellularLocation>
        <location evidence="1">Cell membrane</location>
        <topology evidence="1">Multi-pass membrane protein</topology>
    </subcellularLocation>
</comment>
<dbReference type="InterPro" id="IPR000374">
    <property type="entry name" value="PC_trans"/>
</dbReference>
<comment type="caution">
    <text evidence="14">The sequence shown here is derived from an EMBL/GenBank/DDBJ whole genome shotgun (WGS) entry which is preliminary data.</text>
</comment>
<dbReference type="PANTHER" id="PTHR46382:SF1">
    <property type="entry name" value="PHOSPHATIDATE CYTIDYLYLTRANSFERASE"/>
    <property type="match status" value="1"/>
</dbReference>
<evidence type="ECO:0000256" key="9">
    <source>
        <dbReference type="ARBA" id="ARBA00023098"/>
    </source>
</evidence>
<evidence type="ECO:0000256" key="13">
    <source>
        <dbReference type="SAM" id="Phobius"/>
    </source>
</evidence>
<keyword evidence="8 13" id="KW-1133">Transmembrane helix</keyword>
<evidence type="ECO:0000256" key="4">
    <source>
        <dbReference type="ARBA" id="ARBA00022516"/>
    </source>
</evidence>
<evidence type="ECO:0000256" key="5">
    <source>
        <dbReference type="ARBA" id="ARBA00022679"/>
    </source>
</evidence>
<dbReference type="GO" id="GO:0004605">
    <property type="term" value="F:phosphatidate cytidylyltransferase activity"/>
    <property type="evidence" value="ECO:0007669"/>
    <property type="project" value="TreeGrafter"/>
</dbReference>
<evidence type="ECO:0000256" key="3">
    <source>
        <dbReference type="ARBA" id="ARBA00022475"/>
    </source>
</evidence>
<feature type="transmembrane region" description="Helical" evidence="13">
    <location>
        <begin position="112"/>
        <end position="130"/>
    </location>
</feature>
<protein>
    <recommendedName>
        <fullName evidence="15">Phosphatidate cytidylyltransferase</fullName>
    </recommendedName>
</protein>
<feature type="transmembrane region" description="Helical" evidence="13">
    <location>
        <begin position="79"/>
        <end position="100"/>
    </location>
</feature>
<evidence type="ECO:0000256" key="2">
    <source>
        <dbReference type="ARBA" id="ARBA00010185"/>
    </source>
</evidence>
<reference evidence="14" key="1">
    <citation type="journal article" date="2015" name="Nature">
        <title>Complex archaea that bridge the gap between prokaryotes and eukaryotes.</title>
        <authorList>
            <person name="Spang A."/>
            <person name="Saw J.H."/>
            <person name="Jorgensen S.L."/>
            <person name="Zaremba-Niedzwiedzka K."/>
            <person name="Martijn J."/>
            <person name="Lind A.E."/>
            <person name="van Eijk R."/>
            <person name="Schleper C."/>
            <person name="Guy L."/>
            <person name="Ettema T.J."/>
        </authorList>
    </citation>
    <scope>NUCLEOTIDE SEQUENCE</scope>
</reference>
<evidence type="ECO:0000256" key="12">
    <source>
        <dbReference type="ARBA" id="ARBA00023264"/>
    </source>
</evidence>
<proteinExistence type="inferred from homology"/>
<evidence type="ECO:0000313" key="14">
    <source>
        <dbReference type="EMBL" id="KKN66272.1"/>
    </source>
</evidence>
<keyword evidence="11" id="KW-0594">Phospholipid biosynthesis</keyword>
<dbReference type="Pfam" id="PF01148">
    <property type="entry name" value="CTP_transf_1"/>
    <property type="match status" value="1"/>
</dbReference>
<evidence type="ECO:0008006" key="15">
    <source>
        <dbReference type="Google" id="ProtNLM"/>
    </source>
</evidence>
<dbReference type="EMBL" id="LAZR01000505">
    <property type="protein sequence ID" value="KKN66272.1"/>
    <property type="molecule type" value="Genomic_DNA"/>
</dbReference>
<keyword evidence="5" id="KW-0808">Transferase</keyword>
<dbReference type="GO" id="GO:0016024">
    <property type="term" value="P:CDP-diacylglycerol biosynthetic process"/>
    <property type="evidence" value="ECO:0007669"/>
    <property type="project" value="TreeGrafter"/>
</dbReference>
<evidence type="ECO:0000256" key="6">
    <source>
        <dbReference type="ARBA" id="ARBA00022692"/>
    </source>
</evidence>
<keyword evidence="9" id="KW-0443">Lipid metabolism</keyword>
<feature type="transmembrane region" description="Helical" evidence="13">
    <location>
        <begin position="7"/>
        <end position="24"/>
    </location>
</feature>
<dbReference type="PANTHER" id="PTHR46382">
    <property type="entry name" value="PHOSPHATIDATE CYTIDYLYLTRANSFERASE"/>
    <property type="match status" value="1"/>
</dbReference>
<comment type="similarity">
    <text evidence="2">Belongs to the CDS family.</text>
</comment>
<keyword evidence="12" id="KW-1208">Phospholipid metabolism</keyword>
<gene>
    <name evidence="14" type="ORF">LCGC14_0472950</name>
</gene>
<feature type="transmembrane region" description="Helical" evidence="13">
    <location>
        <begin position="207"/>
        <end position="227"/>
    </location>
</feature>
<keyword evidence="7" id="KW-0548">Nucleotidyltransferase</keyword>
<feature type="transmembrane region" description="Helical" evidence="13">
    <location>
        <begin position="56"/>
        <end position="73"/>
    </location>
</feature>
<accession>A0A0F9SUH8</accession>
<dbReference type="AlphaFoldDB" id="A0A0F9SUH8"/>
<feature type="transmembrane region" description="Helical" evidence="13">
    <location>
        <begin position="182"/>
        <end position="201"/>
    </location>
</feature>
<keyword evidence="3" id="KW-1003">Cell membrane</keyword>
<feature type="transmembrane region" description="Helical" evidence="13">
    <location>
        <begin position="142"/>
        <end position="161"/>
    </location>
</feature>
<evidence type="ECO:0000256" key="8">
    <source>
        <dbReference type="ARBA" id="ARBA00022989"/>
    </source>
</evidence>
<evidence type="ECO:0000256" key="11">
    <source>
        <dbReference type="ARBA" id="ARBA00023209"/>
    </source>
</evidence>
<organism evidence="14">
    <name type="scientific">marine sediment metagenome</name>
    <dbReference type="NCBI Taxonomy" id="412755"/>
    <lineage>
        <taxon>unclassified sequences</taxon>
        <taxon>metagenomes</taxon>
        <taxon>ecological metagenomes</taxon>
    </lineage>
</organism>
<evidence type="ECO:0000256" key="7">
    <source>
        <dbReference type="ARBA" id="ARBA00022695"/>
    </source>
</evidence>
<keyword evidence="6 13" id="KW-0812">Transmembrane</keyword>
<dbReference type="GO" id="GO:0005886">
    <property type="term" value="C:plasma membrane"/>
    <property type="evidence" value="ECO:0007669"/>
    <property type="project" value="UniProtKB-SubCell"/>
</dbReference>
<sequence>MLKQRLWTAGILIPVVMLSILYLPTAILQWLIAGIIVLAAIEWFAIIGYSGRNKMILAMVVLAIISSLVWLLPIDTSMLMPLIVWGLILLIVCRYAHRALPACMQTLLMKRFNALILASLVLALFGHGAVMLHQSSVLGPQQVVFVMVLVWLADTGGYFAGKKWGKTPLAKAISPNKTWEGVAGALVLGGIWAFIGYGLGISGSVSLPQWLFLSFIVLLISIVGDLFESLFKRSHNVKDSGNLLPGHGGMLDRIDSLIAAVPVFTSGLFLLGVF</sequence>
<evidence type="ECO:0000256" key="1">
    <source>
        <dbReference type="ARBA" id="ARBA00004651"/>
    </source>
</evidence>